<evidence type="ECO:0000256" key="5">
    <source>
        <dbReference type="ARBA" id="ARBA00023315"/>
    </source>
</evidence>
<dbReference type="InterPro" id="IPR029044">
    <property type="entry name" value="Nucleotide-diphossugar_trans"/>
</dbReference>
<feature type="domain" description="MobA-like NTP transferase" evidence="9">
    <location>
        <begin position="10"/>
        <end position="134"/>
    </location>
</feature>
<keyword evidence="3" id="KW-0808">Transferase</keyword>
<sequence>MSVDFNNVGAVILAAGLGKRMKSAKLKVMHELDSRPLVDYVVGAIEASAVGRKPIVVVCDNDPSVQNFLNGRAEYVVQAERLGTGHAVRQAELILKDKIAQVVVLYGDMPFVRPESINSLIKKHREKDNKVTLMTVVAPDFNDWRESLSGYGRIIRAGVENHVVGIVEKKDATATQLEIKEVNPGFYCFDSVWLWPHLRALQNNNVQGEYYLTDLIAKAVAEGVAISSIVIDPSEAVGINTADQLVLAGSLIK</sequence>
<comment type="caution">
    <text evidence="10">The sequence shown here is derived from an EMBL/GenBank/DDBJ whole genome shotgun (WGS) entry which is preliminary data.</text>
</comment>
<evidence type="ECO:0000256" key="3">
    <source>
        <dbReference type="ARBA" id="ARBA00022679"/>
    </source>
</evidence>
<dbReference type="InterPro" id="IPR050065">
    <property type="entry name" value="GlmU-like"/>
</dbReference>
<evidence type="ECO:0000256" key="7">
    <source>
        <dbReference type="ARBA" id="ARBA00048493"/>
    </source>
</evidence>
<name>A0A1F6NVK8_9BACT</name>
<comment type="similarity">
    <text evidence="2">In the N-terminal section; belongs to the N-acetylglucosamine-1-phosphate uridyltransferase family.</text>
</comment>
<evidence type="ECO:0000256" key="8">
    <source>
        <dbReference type="ARBA" id="ARBA00049628"/>
    </source>
</evidence>
<dbReference type="PANTHER" id="PTHR43584">
    <property type="entry name" value="NUCLEOTIDYL TRANSFERASE"/>
    <property type="match status" value="1"/>
</dbReference>
<dbReference type="CDD" id="cd02540">
    <property type="entry name" value="GT2_GlmU_N_bac"/>
    <property type="match status" value="1"/>
</dbReference>
<evidence type="ECO:0000256" key="6">
    <source>
        <dbReference type="ARBA" id="ARBA00048247"/>
    </source>
</evidence>
<dbReference type="PANTHER" id="PTHR43584:SF3">
    <property type="entry name" value="BIFUNCTIONAL PROTEIN GLMU"/>
    <property type="match status" value="1"/>
</dbReference>
<reference evidence="10 11" key="1">
    <citation type="journal article" date="2016" name="Nat. Commun.">
        <title>Thousands of microbial genomes shed light on interconnected biogeochemical processes in an aquifer system.</title>
        <authorList>
            <person name="Anantharaman K."/>
            <person name="Brown C.T."/>
            <person name="Hug L.A."/>
            <person name="Sharon I."/>
            <person name="Castelle C.J."/>
            <person name="Probst A.J."/>
            <person name="Thomas B.C."/>
            <person name="Singh A."/>
            <person name="Wilkins M.J."/>
            <person name="Karaoz U."/>
            <person name="Brodie E.L."/>
            <person name="Williams K.H."/>
            <person name="Hubbard S.S."/>
            <person name="Banfield J.F."/>
        </authorList>
    </citation>
    <scope>NUCLEOTIDE SEQUENCE [LARGE SCALE GENOMIC DNA]</scope>
</reference>
<keyword evidence="4" id="KW-0548">Nucleotidyltransferase</keyword>
<comment type="function">
    <text evidence="8">Catalyzes the last two sequential reactions in the de novo biosynthetic pathway for UDP-N-acetylglucosamine (UDP-GlcNAc). The C-terminal domain catalyzes the transfer of acetyl group from acetyl coenzyme A to glucosamine-1-phosphate (GlcN-1-P) to produce N-acetylglucosamine-1-phosphate (GlcNAc-1-P), which is converted into UDP-GlcNAc by the transfer of uridine 5-monophosphate (from uridine 5-triphosphate), a reaction catalyzed by the N-terminal domain.</text>
</comment>
<evidence type="ECO:0000313" key="10">
    <source>
        <dbReference type="EMBL" id="OGH87982.1"/>
    </source>
</evidence>
<protein>
    <recommendedName>
        <fullName evidence="9">MobA-like NTP transferase domain-containing protein</fullName>
    </recommendedName>
</protein>
<dbReference type="AlphaFoldDB" id="A0A1F6NVK8"/>
<dbReference type="GO" id="GO:0003977">
    <property type="term" value="F:UDP-N-acetylglucosamine diphosphorylase activity"/>
    <property type="evidence" value="ECO:0007669"/>
    <property type="project" value="UniProtKB-EC"/>
</dbReference>
<dbReference type="InterPro" id="IPR025877">
    <property type="entry name" value="MobA-like_NTP_Trfase"/>
</dbReference>
<evidence type="ECO:0000256" key="4">
    <source>
        <dbReference type="ARBA" id="ARBA00022695"/>
    </source>
</evidence>
<dbReference type="Proteomes" id="UP000177907">
    <property type="component" value="Unassembled WGS sequence"/>
</dbReference>
<dbReference type="Pfam" id="PF12804">
    <property type="entry name" value="NTP_transf_3"/>
    <property type="match status" value="1"/>
</dbReference>
<dbReference type="GO" id="GO:0019134">
    <property type="term" value="F:glucosamine-1-phosphate N-acetyltransferase activity"/>
    <property type="evidence" value="ECO:0007669"/>
    <property type="project" value="UniProtKB-EC"/>
</dbReference>
<evidence type="ECO:0000256" key="2">
    <source>
        <dbReference type="ARBA" id="ARBA00007947"/>
    </source>
</evidence>
<keyword evidence="5" id="KW-0012">Acyltransferase</keyword>
<dbReference type="SUPFAM" id="SSF53448">
    <property type="entry name" value="Nucleotide-diphospho-sugar transferases"/>
    <property type="match status" value="1"/>
</dbReference>
<evidence type="ECO:0000259" key="9">
    <source>
        <dbReference type="Pfam" id="PF12804"/>
    </source>
</evidence>
<comment type="catalytic activity">
    <reaction evidence="6">
        <text>alpha-D-glucosamine 1-phosphate + acetyl-CoA = N-acetyl-alpha-D-glucosamine 1-phosphate + CoA + H(+)</text>
        <dbReference type="Rhea" id="RHEA:13725"/>
        <dbReference type="ChEBI" id="CHEBI:15378"/>
        <dbReference type="ChEBI" id="CHEBI:57287"/>
        <dbReference type="ChEBI" id="CHEBI:57288"/>
        <dbReference type="ChEBI" id="CHEBI:57776"/>
        <dbReference type="ChEBI" id="CHEBI:58516"/>
        <dbReference type="EC" id="2.3.1.157"/>
    </reaction>
</comment>
<comment type="similarity">
    <text evidence="1">In the C-terminal section; belongs to the transferase hexapeptide repeat family.</text>
</comment>
<accession>A0A1F6NVK8</accession>
<proteinExistence type="inferred from homology"/>
<organism evidence="10 11">
    <name type="scientific">Candidatus Magasanikbacteria bacterium RIFOXYC2_FULL_42_28</name>
    <dbReference type="NCBI Taxonomy" id="1798704"/>
    <lineage>
        <taxon>Bacteria</taxon>
        <taxon>Candidatus Magasanikiibacteriota</taxon>
    </lineage>
</organism>
<gene>
    <name evidence="10" type="ORF">A3J93_02290</name>
</gene>
<dbReference type="Gene3D" id="3.90.550.10">
    <property type="entry name" value="Spore Coat Polysaccharide Biosynthesis Protein SpsA, Chain A"/>
    <property type="match status" value="1"/>
</dbReference>
<comment type="catalytic activity">
    <reaction evidence="7">
        <text>N-acetyl-alpha-D-glucosamine 1-phosphate + UTP + H(+) = UDP-N-acetyl-alpha-D-glucosamine + diphosphate</text>
        <dbReference type="Rhea" id="RHEA:13509"/>
        <dbReference type="ChEBI" id="CHEBI:15378"/>
        <dbReference type="ChEBI" id="CHEBI:33019"/>
        <dbReference type="ChEBI" id="CHEBI:46398"/>
        <dbReference type="ChEBI" id="CHEBI:57705"/>
        <dbReference type="ChEBI" id="CHEBI:57776"/>
        <dbReference type="EC" id="2.7.7.23"/>
    </reaction>
</comment>
<evidence type="ECO:0000256" key="1">
    <source>
        <dbReference type="ARBA" id="ARBA00007707"/>
    </source>
</evidence>
<evidence type="ECO:0000313" key="11">
    <source>
        <dbReference type="Proteomes" id="UP000177907"/>
    </source>
</evidence>
<dbReference type="EMBL" id="MFQZ01000008">
    <property type="protein sequence ID" value="OGH87982.1"/>
    <property type="molecule type" value="Genomic_DNA"/>
</dbReference>
<dbReference type="STRING" id="1798704.A3J93_02290"/>